<dbReference type="Gene3D" id="4.10.240.10">
    <property type="entry name" value="Zn(2)-C6 fungal-type DNA-binding domain"/>
    <property type="match status" value="1"/>
</dbReference>
<dbReference type="CDD" id="cd00067">
    <property type="entry name" value="GAL4"/>
    <property type="match status" value="1"/>
</dbReference>
<evidence type="ECO:0000313" key="5">
    <source>
        <dbReference type="EMBL" id="KAF2162909.1"/>
    </source>
</evidence>
<dbReference type="SMART" id="SM00066">
    <property type="entry name" value="GAL4"/>
    <property type="match status" value="1"/>
</dbReference>
<evidence type="ECO:0000256" key="3">
    <source>
        <dbReference type="SAM" id="MobiDB-lite"/>
    </source>
</evidence>
<keyword evidence="1" id="KW-0479">Metal-binding</keyword>
<dbReference type="CDD" id="cd12148">
    <property type="entry name" value="fungal_TF_MHR"/>
    <property type="match status" value="1"/>
</dbReference>
<feature type="domain" description="Zn(2)-C6 fungal-type" evidence="4">
    <location>
        <begin position="9"/>
        <end position="39"/>
    </location>
</feature>
<dbReference type="InterPro" id="IPR001138">
    <property type="entry name" value="Zn2Cys6_DnaBD"/>
</dbReference>
<dbReference type="PANTHER" id="PTHR46910">
    <property type="entry name" value="TRANSCRIPTION FACTOR PDR1"/>
    <property type="match status" value="1"/>
</dbReference>
<feature type="region of interest" description="Disordered" evidence="3">
    <location>
        <begin position="540"/>
        <end position="567"/>
    </location>
</feature>
<feature type="compositionally biased region" description="Polar residues" evidence="3">
    <location>
        <begin position="546"/>
        <end position="556"/>
    </location>
</feature>
<dbReference type="PANTHER" id="PTHR46910:SF5">
    <property type="entry name" value="ZN(II)2CYS6 TRANSCRIPTION FACTOR (EUROFUNG)"/>
    <property type="match status" value="1"/>
</dbReference>
<dbReference type="PROSITE" id="PS00463">
    <property type="entry name" value="ZN2_CY6_FUNGAL_1"/>
    <property type="match status" value="1"/>
</dbReference>
<dbReference type="RefSeq" id="XP_033663798.1">
    <property type="nucleotide sequence ID" value="XM_033808256.1"/>
</dbReference>
<dbReference type="Pfam" id="PF04082">
    <property type="entry name" value="Fungal_trans"/>
    <property type="match status" value="1"/>
</dbReference>
<dbReference type="InterPro" id="IPR036864">
    <property type="entry name" value="Zn2-C6_fun-type_DNA-bd_sf"/>
</dbReference>
<sequence>MDGELAQYACDECRTRKVSCSRNYPDCQRCVSEGHACYYSRSGVIRRNRKKKETAKASRKSDTAIHRLPQERAVEDDQSTHERLRRLTGRDHAALRVLAPLFDEYFAAWQDASAFNQLREAAAKTYYLLNEHASRTWTAMLFTVLRKRRLPIASAFDEVREHLAAGNIHRVKDQSWLVMFYSVALSSRSEDATHPKDTKAKLKSNLWLAFNDVRLFIEPSLLNVQALIVLATQVDEYMTPSVCWMLVSKACTMIQTLGQIRRSHESSDQQKSYRILFWQLNYLDKTLALSLMKPPTIHTEATKAVPMPTLDQLAAAHHEPNESRVFDAHYTHQMYLLSEIMGEASRGLSTQARQGFDHELVSSNMDQLDKWYRKATEVLGAAASTEKPLLTADGQDSIEQGLINIRFLYYHMQILLTRGCKSRTLDGREPAENLLRRLKSIRLDQRSPSDLHIWQLLFCPFAAFQSLVGHVLMTSKMGACYDQNEQSLQVMELLPTFLEDLGKHTRNPLVRRLEVLACRFYAHAKAVFYSEELECARDDAHRDSQRSTTLAGSQRSGTDHDMGTQGFASVDSELDGYDMDWEPNLDDLLTWWTNDALIDGTFDWFGTVPTGFEESQPST</sequence>
<feature type="compositionally biased region" description="Basic and acidic residues" evidence="3">
    <location>
        <begin position="54"/>
        <end position="82"/>
    </location>
</feature>
<dbReference type="GO" id="GO:0008270">
    <property type="term" value="F:zinc ion binding"/>
    <property type="evidence" value="ECO:0007669"/>
    <property type="project" value="InterPro"/>
</dbReference>
<dbReference type="SUPFAM" id="SSF57701">
    <property type="entry name" value="Zn2/Cys6 DNA-binding domain"/>
    <property type="match status" value="1"/>
</dbReference>
<dbReference type="OrthoDB" id="103819at2759"/>
<gene>
    <name evidence="5" type="ORF">M409DRAFT_26761</name>
</gene>
<name>A0A6A6CB76_ZASCE</name>
<dbReference type="SMART" id="SM00906">
    <property type="entry name" value="Fungal_trans"/>
    <property type="match status" value="1"/>
</dbReference>
<dbReference type="Pfam" id="PF00172">
    <property type="entry name" value="Zn_clus"/>
    <property type="match status" value="1"/>
</dbReference>
<proteinExistence type="predicted"/>
<dbReference type="AlphaFoldDB" id="A0A6A6CB76"/>
<dbReference type="EMBL" id="ML993611">
    <property type="protein sequence ID" value="KAF2162909.1"/>
    <property type="molecule type" value="Genomic_DNA"/>
</dbReference>
<dbReference type="GO" id="GO:0003677">
    <property type="term" value="F:DNA binding"/>
    <property type="evidence" value="ECO:0007669"/>
    <property type="project" value="InterPro"/>
</dbReference>
<dbReference type="Proteomes" id="UP000799537">
    <property type="component" value="Unassembled WGS sequence"/>
</dbReference>
<reference evidence="5" key="1">
    <citation type="journal article" date="2020" name="Stud. Mycol.">
        <title>101 Dothideomycetes genomes: a test case for predicting lifestyles and emergence of pathogens.</title>
        <authorList>
            <person name="Haridas S."/>
            <person name="Albert R."/>
            <person name="Binder M."/>
            <person name="Bloem J."/>
            <person name="Labutti K."/>
            <person name="Salamov A."/>
            <person name="Andreopoulos B."/>
            <person name="Baker S."/>
            <person name="Barry K."/>
            <person name="Bills G."/>
            <person name="Bluhm B."/>
            <person name="Cannon C."/>
            <person name="Castanera R."/>
            <person name="Culley D."/>
            <person name="Daum C."/>
            <person name="Ezra D."/>
            <person name="Gonzalez J."/>
            <person name="Henrissat B."/>
            <person name="Kuo A."/>
            <person name="Liang C."/>
            <person name="Lipzen A."/>
            <person name="Lutzoni F."/>
            <person name="Magnuson J."/>
            <person name="Mondo S."/>
            <person name="Nolan M."/>
            <person name="Ohm R."/>
            <person name="Pangilinan J."/>
            <person name="Park H.-J."/>
            <person name="Ramirez L."/>
            <person name="Alfaro M."/>
            <person name="Sun H."/>
            <person name="Tritt A."/>
            <person name="Yoshinaga Y."/>
            <person name="Zwiers L.-H."/>
            <person name="Turgeon B."/>
            <person name="Goodwin S."/>
            <person name="Spatafora J."/>
            <person name="Crous P."/>
            <person name="Grigoriev I."/>
        </authorList>
    </citation>
    <scope>NUCLEOTIDE SEQUENCE</scope>
    <source>
        <strain evidence="5">ATCC 36951</strain>
    </source>
</reference>
<dbReference type="GeneID" id="54561528"/>
<dbReference type="InterPro" id="IPR007219">
    <property type="entry name" value="XnlR_reg_dom"/>
</dbReference>
<feature type="region of interest" description="Disordered" evidence="3">
    <location>
        <begin position="48"/>
        <end position="82"/>
    </location>
</feature>
<evidence type="ECO:0000313" key="6">
    <source>
        <dbReference type="Proteomes" id="UP000799537"/>
    </source>
</evidence>
<dbReference type="GO" id="GO:0000981">
    <property type="term" value="F:DNA-binding transcription factor activity, RNA polymerase II-specific"/>
    <property type="evidence" value="ECO:0007669"/>
    <property type="project" value="InterPro"/>
</dbReference>
<evidence type="ECO:0000256" key="2">
    <source>
        <dbReference type="ARBA" id="ARBA00023242"/>
    </source>
</evidence>
<dbReference type="InterPro" id="IPR050987">
    <property type="entry name" value="AtrR-like"/>
</dbReference>
<evidence type="ECO:0000259" key="4">
    <source>
        <dbReference type="PROSITE" id="PS50048"/>
    </source>
</evidence>
<organism evidence="5 6">
    <name type="scientific">Zasmidium cellare ATCC 36951</name>
    <dbReference type="NCBI Taxonomy" id="1080233"/>
    <lineage>
        <taxon>Eukaryota</taxon>
        <taxon>Fungi</taxon>
        <taxon>Dikarya</taxon>
        <taxon>Ascomycota</taxon>
        <taxon>Pezizomycotina</taxon>
        <taxon>Dothideomycetes</taxon>
        <taxon>Dothideomycetidae</taxon>
        <taxon>Mycosphaerellales</taxon>
        <taxon>Mycosphaerellaceae</taxon>
        <taxon>Zasmidium</taxon>
    </lineage>
</organism>
<keyword evidence="6" id="KW-1185">Reference proteome</keyword>
<evidence type="ECO:0000256" key="1">
    <source>
        <dbReference type="ARBA" id="ARBA00022723"/>
    </source>
</evidence>
<protein>
    <recommendedName>
        <fullName evidence="4">Zn(2)-C6 fungal-type domain-containing protein</fullName>
    </recommendedName>
</protein>
<accession>A0A6A6CB76</accession>
<dbReference type="GO" id="GO:0006351">
    <property type="term" value="P:DNA-templated transcription"/>
    <property type="evidence" value="ECO:0007669"/>
    <property type="project" value="InterPro"/>
</dbReference>
<keyword evidence="2" id="KW-0539">Nucleus</keyword>
<dbReference type="PROSITE" id="PS50048">
    <property type="entry name" value="ZN2_CY6_FUNGAL_2"/>
    <property type="match status" value="1"/>
</dbReference>